<comment type="cofactor">
    <cofactor evidence="1">
        <name>Mg(2+)</name>
        <dbReference type="ChEBI" id="CHEBI:18420"/>
    </cofactor>
</comment>
<evidence type="ECO:0000313" key="6">
    <source>
        <dbReference type="EMBL" id="MBO4205097.1"/>
    </source>
</evidence>
<dbReference type="EMBL" id="WVUH01000014">
    <property type="protein sequence ID" value="MBO4205097.1"/>
    <property type="molecule type" value="Genomic_DNA"/>
</dbReference>
<evidence type="ECO:0000313" key="7">
    <source>
        <dbReference type="Proteomes" id="UP000823521"/>
    </source>
</evidence>
<evidence type="ECO:0000256" key="2">
    <source>
        <dbReference type="ARBA" id="ARBA00005582"/>
    </source>
</evidence>
<dbReference type="PANTHER" id="PTHR43046">
    <property type="entry name" value="GDP-MANNOSE MANNOSYL HYDROLASE"/>
    <property type="match status" value="1"/>
</dbReference>
<accession>A0ABS3VKP5</accession>
<keyword evidence="3 4" id="KW-0378">Hydrolase</keyword>
<proteinExistence type="inferred from homology"/>
<reference evidence="6 7" key="1">
    <citation type="submission" date="2019-12" db="EMBL/GenBank/DDBJ databases">
        <title>Whole genome sequencing of endophytic Actinobacterium Micromonospora sp. MPMI6T.</title>
        <authorList>
            <person name="Evv R."/>
            <person name="Podile A.R."/>
        </authorList>
    </citation>
    <scope>NUCLEOTIDE SEQUENCE [LARGE SCALE GENOMIC DNA]</scope>
    <source>
        <strain evidence="6 7">MPMI6</strain>
    </source>
</reference>
<dbReference type="Pfam" id="PF00293">
    <property type="entry name" value="NUDIX"/>
    <property type="match status" value="1"/>
</dbReference>
<dbReference type="InterPro" id="IPR015797">
    <property type="entry name" value="NUDIX_hydrolase-like_dom_sf"/>
</dbReference>
<evidence type="ECO:0000259" key="5">
    <source>
        <dbReference type="PROSITE" id="PS51462"/>
    </source>
</evidence>
<sequence>MQAAGILLVRPDGSMLLQLRDGHAPTDANRWGIPGGLVNPGEAPEDAARRELREETGLAIDTELTLFWSGITADRRLTAYVYCTATNANAEDIATNEGRAMQFVPADEVPSLDLAHNAAPVLRSFISSDQFRQLAPAALRRN</sequence>
<keyword evidence="7" id="KW-1185">Reference proteome</keyword>
<dbReference type="Gene3D" id="3.90.79.10">
    <property type="entry name" value="Nucleoside Triphosphate Pyrophosphohydrolase"/>
    <property type="match status" value="1"/>
</dbReference>
<comment type="caution">
    <text evidence="6">The sequence shown here is derived from an EMBL/GenBank/DDBJ whole genome shotgun (WGS) entry which is preliminary data.</text>
</comment>
<dbReference type="InterPro" id="IPR020084">
    <property type="entry name" value="NUDIX_hydrolase_CS"/>
</dbReference>
<dbReference type="PROSITE" id="PS00893">
    <property type="entry name" value="NUDIX_BOX"/>
    <property type="match status" value="1"/>
</dbReference>
<gene>
    <name evidence="6" type="ORF">GSF22_03605</name>
</gene>
<dbReference type="PRINTS" id="PR00502">
    <property type="entry name" value="NUDIXFAMILY"/>
</dbReference>
<dbReference type="InterPro" id="IPR000086">
    <property type="entry name" value="NUDIX_hydrolase_dom"/>
</dbReference>
<evidence type="ECO:0000256" key="1">
    <source>
        <dbReference type="ARBA" id="ARBA00001946"/>
    </source>
</evidence>
<organism evidence="6 7">
    <name type="scientific">Micromonospora echinofusca</name>
    <dbReference type="NCBI Taxonomy" id="47858"/>
    <lineage>
        <taxon>Bacteria</taxon>
        <taxon>Bacillati</taxon>
        <taxon>Actinomycetota</taxon>
        <taxon>Actinomycetes</taxon>
        <taxon>Micromonosporales</taxon>
        <taxon>Micromonosporaceae</taxon>
        <taxon>Micromonospora</taxon>
    </lineage>
</organism>
<dbReference type="PROSITE" id="PS51462">
    <property type="entry name" value="NUDIX"/>
    <property type="match status" value="1"/>
</dbReference>
<protein>
    <submittedName>
        <fullName evidence="6">NUDIX domain-containing protein</fullName>
    </submittedName>
</protein>
<dbReference type="PANTHER" id="PTHR43046:SF14">
    <property type="entry name" value="MUTT_NUDIX FAMILY PROTEIN"/>
    <property type="match status" value="1"/>
</dbReference>
<dbReference type="SUPFAM" id="SSF55811">
    <property type="entry name" value="Nudix"/>
    <property type="match status" value="1"/>
</dbReference>
<dbReference type="InterPro" id="IPR020476">
    <property type="entry name" value="Nudix_hydrolase"/>
</dbReference>
<comment type="similarity">
    <text evidence="2 4">Belongs to the Nudix hydrolase family.</text>
</comment>
<name>A0ABS3VKP5_MICEH</name>
<evidence type="ECO:0000256" key="4">
    <source>
        <dbReference type="RuleBase" id="RU003476"/>
    </source>
</evidence>
<feature type="domain" description="Nudix hydrolase" evidence="5">
    <location>
        <begin position="1"/>
        <end position="127"/>
    </location>
</feature>
<evidence type="ECO:0000256" key="3">
    <source>
        <dbReference type="ARBA" id="ARBA00022801"/>
    </source>
</evidence>
<dbReference type="Proteomes" id="UP000823521">
    <property type="component" value="Unassembled WGS sequence"/>
</dbReference>